<dbReference type="Gene3D" id="3.40.50.12780">
    <property type="entry name" value="N-terminal domain of ligase-like"/>
    <property type="match status" value="1"/>
</dbReference>
<dbReference type="Proteomes" id="UP000254633">
    <property type="component" value="Unassembled WGS sequence"/>
</dbReference>
<evidence type="ECO:0000313" key="2">
    <source>
        <dbReference type="Proteomes" id="UP000254633"/>
    </source>
</evidence>
<keyword evidence="1" id="KW-0436">Ligase</keyword>
<reference evidence="1 2" key="1">
    <citation type="submission" date="2018-06" db="EMBL/GenBank/DDBJ databases">
        <authorList>
            <consortium name="Pathogen Informatics"/>
            <person name="Doyle S."/>
        </authorList>
    </citation>
    <scope>NUCLEOTIDE SEQUENCE [LARGE SCALE GENOMIC DNA]</scope>
    <source>
        <strain evidence="1 2">NCTC10060</strain>
    </source>
</reference>
<proteinExistence type="predicted"/>
<dbReference type="InterPro" id="IPR042099">
    <property type="entry name" value="ANL_N_sf"/>
</dbReference>
<evidence type="ECO:0000313" key="1">
    <source>
        <dbReference type="EMBL" id="SUG54781.1"/>
    </source>
</evidence>
<dbReference type="EC" id="6.2.1.26" evidence="1"/>
<dbReference type="GO" id="GO:0008756">
    <property type="term" value="F:o-succinylbenzoate-CoA ligase activity"/>
    <property type="evidence" value="ECO:0007669"/>
    <property type="project" value="UniProtKB-EC"/>
</dbReference>
<gene>
    <name evidence="1" type="primary">menE_2</name>
    <name evidence="1" type="ORF">NCTC10060_01892</name>
</gene>
<dbReference type="AlphaFoldDB" id="A0A379TW66"/>
<dbReference type="EMBL" id="UGXH01000003">
    <property type="protein sequence ID" value="SUG54781.1"/>
    <property type="molecule type" value="Genomic_DNA"/>
</dbReference>
<protein>
    <submittedName>
        <fullName evidence="1">O-succinylbenzoic acid-CoA ligase</fullName>
        <ecNumber evidence="1">6.2.1.26</ecNumber>
    </submittedName>
</protein>
<accession>A0A379TW66</accession>
<name>A0A379TW66_SALDZ</name>
<sequence>MALALRRARMTVRDKQPLEQMLAGCTHASLVPTQLWRLLANQAAVTLKAVLLGGAVIPVELTDQASKPRDSLLVRVWAYRVRFYGMRQGG</sequence>
<organism evidence="1 2">
    <name type="scientific">Salmonella diarizonae</name>
    <dbReference type="NCBI Taxonomy" id="59204"/>
    <lineage>
        <taxon>Bacteria</taxon>
        <taxon>Pseudomonadati</taxon>
        <taxon>Pseudomonadota</taxon>
        <taxon>Gammaproteobacteria</taxon>
        <taxon>Enterobacterales</taxon>
        <taxon>Enterobacteriaceae</taxon>
        <taxon>Salmonella</taxon>
    </lineage>
</organism>